<dbReference type="PROSITE" id="PS50987">
    <property type="entry name" value="HTH_ARSR_2"/>
    <property type="match status" value="1"/>
</dbReference>
<dbReference type="InterPro" id="IPR001845">
    <property type="entry name" value="HTH_ArsR_DNA-bd_dom"/>
</dbReference>
<dbReference type="Gene3D" id="1.10.10.10">
    <property type="entry name" value="Winged helix-like DNA-binding domain superfamily/Winged helix DNA-binding domain"/>
    <property type="match status" value="1"/>
</dbReference>
<dbReference type="CDD" id="cd00090">
    <property type="entry name" value="HTH_ARSR"/>
    <property type="match status" value="1"/>
</dbReference>
<feature type="domain" description="HTH arsR-type" evidence="1">
    <location>
        <begin position="1"/>
        <end position="86"/>
    </location>
</feature>
<dbReference type="GO" id="GO:0003677">
    <property type="term" value="F:DNA binding"/>
    <property type="evidence" value="ECO:0007669"/>
    <property type="project" value="UniProtKB-KW"/>
</dbReference>
<proteinExistence type="predicted"/>
<dbReference type="InterPro" id="IPR052543">
    <property type="entry name" value="HTH_Metal-responsive_Reg"/>
</dbReference>
<dbReference type="GO" id="GO:0010288">
    <property type="term" value="P:response to lead ion"/>
    <property type="evidence" value="ECO:0007669"/>
    <property type="project" value="TreeGrafter"/>
</dbReference>
<dbReference type="PANTHER" id="PTHR39168">
    <property type="entry name" value="TRANSCRIPTIONAL REGULATOR-RELATED"/>
    <property type="match status" value="1"/>
</dbReference>
<organism evidence="2 3">
    <name type="scientific">Pseudarthrobacter niigatensis</name>
    <dbReference type="NCBI Taxonomy" id="369935"/>
    <lineage>
        <taxon>Bacteria</taxon>
        <taxon>Bacillati</taxon>
        <taxon>Actinomycetota</taxon>
        <taxon>Actinomycetes</taxon>
        <taxon>Micrococcales</taxon>
        <taxon>Micrococcaceae</taxon>
        <taxon>Pseudarthrobacter</taxon>
    </lineage>
</organism>
<evidence type="ECO:0000259" key="1">
    <source>
        <dbReference type="PROSITE" id="PS50987"/>
    </source>
</evidence>
<gene>
    <name evidence="2" type="ORF">J2T23_002472</name>
</gene>
<comment type="caution">
    <text evidence="2">The sequence shown here is derived from an EMBL/GenBank/DDBJ whole genome shotgun (WGS) entry which is preliminary data.</text>
</comment>
<dbReference type="GO" id="GO:0003700">
    <property type="term" value="F:DNA-binding transcription factor activity"/>
    <property type="evidence" value="ECO:0007669"/>
    <property type="project" value="InterPro"/>
</dbReference>
<keyword evidence="2" id="KW-0238">DNA-binding</keyword>
<name>A0AAJ1WG72_9MICC</name>
<reference evidence="2 3" key="1">
    <citation type="submission" date="2023-07" db="EMBL/GenBank/DDBJ databases">
        <title>Sorghum-associated microbial communities from plants grown in Nebraska, USA.</title>
        <authorList>
            <person name="Schachtman D."/>
        </authorList>
    </citation>
    <scope>NUCLEOTIDE SEQUENCE [LARGE SCALE GENOMIC DNA]</scope>
    <source>
        <strain evidence="2 3">DS1001</strain>
    </source>
</reference>
<dbReference type="SMART" id="SM00418">
    <property type="entry name" value="HTH_ARSR"/>
    <property type="match status" value="1"/>
</dbReference>
<dbReference type="InterPro" id="IPR011991">
    <property type="entry name" value="ArsR-like_HTH"/>
</dbReference>
<dbReference type="InterPro" id="IPR036390">
    <property type="entry name" value="WH_DNA-bd_sf"/>
</dbReference>
<dbReference type="GO" id="GO:0097063">
    <property type="term" value="F:cadmium ion sensor activity"/>
    <property type="evidence" value="ECO:0007669"/>
    <property type="project" value="TreeGrafter"/>
</dbReference>
<evidence type="ECO:0000313" key="3">
    <source>
        <dbReference type="Proteomes" id="UP001239267"/>
    </source>
</evidence>
<dbReference type="PANTHER" id="PTHR39168:SF2">
    <property type="entry name" value="HTH-TYPE TRANSCRIPTIONAL REGULATOR CMTR"/>
    <property type="match status" value="1"/>
</dbReference>
<sequence length="227" mass="24442">MMAKAMGEPSRARILVALMDARAWTATELAGCAGISKGTATTHLNHLVDVGLLDEVRQGRHRYVRLKNQGVADAVEALVRLSPSSGPEFPSTYRGRRHQHELQRARTCYQHLAGVLGVNLCVLWQSEGFISSGWELTAQGFAWAESIGLRLPTKPPRPLVRPCLDWTERLDHAAGLLPDLFTGHALSSGWLKRGSHPRSVVLTELGAGQLAGFGLADALGAGIGADL</sequence>
<accession>A0AAJ1WG72</accession>
<dbReference type="Pfam" id="PF12840">
    <property type="entry name" value="HTH_20"/>
    <property type="match status" value="1"/>
</dbReference>
<dbReference type="RefSeq" id="WP_307360311.1">
    <property type="nucleotide sequence ID" value="NZ_JAUSTB010000007.1"/>
</dbReference>
<dbReference type="EMBL" id="JAUSTB010000007">
    <property type="protein sequence ID" value="MDQ0146575.1"/>
    <property type="molecule type" value="Genomic_DNA"/>
</dbReference>
<dbReference type="AlphaFoldDB" id="A0AAJ1WG72"/>
<protein>
    <submittedName>
        <fullName evidence="2">DNA-binding transcriptional ArsR family regulator</fullName>
    </submittedName>
</protein>
<evidence type="ECO:0000313" key="2">
    <source>
        <dbReference type="EMBL" id="MDQ0146575.1"/>
    </source>
</evidence>
<dbReference type="GO" id="GO:0032791">
    <property type="term" value="F:lead ion binding"/>
    <property type="evidence" value="ECO:0007669"/>
    <property type="project" value="TreeGrafter"/>
</dbReference>
<dbReference type="GO" id="GO:0046686">
    <property type="term" value="P:response to cadmium ion"/>
    <property type="evidence" value="ECO:0007669"/>
    <property type="project" value="TreeGrafter"/>
</dbReference>
<dbReference type="PRINTS" id="PR00778">
    <property type="entry name" value="HTHARSR"/>
</dbReference>
<keyword evidence="3" id="KW-1185">Reference proteome</keyword>
<dbReference type="InterPro" id="IPR036388">
    <property type="entry name" value="WH-like_DNA-bd_sf"/>
</dbReference>
<dbReference type="SUPFAM" id="SSF46785">
    <property type="entry name" value="Winged helix' DNA-binding domain"/>
    <property type="match status" value="1"/>
</dbReference>
<dbReference type="Proteomes" id="UP001239267">
    <property type="component" value="Unassembled WGS sequence"/>
</dbReference>